<sequence>MDNLIFLLKSAIIGIVEGITEFLPISSTGHIIIFQNLLGFQGDNETYVNMYAYVIQLGAILAVIVLYWRKIKETLLNFFPGKVGYEKSGFKFWFMIVIACIPGAVVQLTLDDLADKYLFNTVSVAITLVLGAVWMLYAENRFRNVSGAKEINISPKQAIIIGLFQCLAIIPGMSRSASTIIGGWIAGLSTVAAAEFSFFLAIPVMMGMSLLKFIKIGGVSTLTSIEIISLGVGFLVSFIVALIVIKKFIEYLKKKPMKVFVIYRMVFGIIILIAGFSGLFSIN</sequence>
<feature type="transmembrane region" description="Helical" evidence="17">
    <location>
        <begin position="227"/>
        <end position="249"/>
    </location>
</feature>
<protein>
    <recommendedName>
        <fullName evidence="4 17">Undecaprenyl-diphosphatase</fullName>
        <ecNumber evidence="3 17">3.6.1.27</ecNumber>
    </recommendedName>
    <alternativeName>
        <fullName evidence="15 17">Bacitracin resistance protein</fullName>
    </alternativeName>
    <alternativeName>
        <fullName evidence="14 17">Undecaprenyl pyrophosphate phosphatase</fullName>
    </alternativeName>
</protein>
<comment type="caution">
    <text evidence="18">The sequence shown here is derived from an EMBL/GenBank/DDBJ whole genome shotgun (WGS) entry which is preliminary data.</text>
</comment>
<keyword evidence="19" id="KW-1185">Reference proteome</keyword>
<evidence type="ECO:0000256" key="14">
    <source>
        <dbReference type="ARBA" id="ARBA00032707"/>
    </source>
</evidence>
<dbReference type="eggNOG" id="COG1968">
    <property type="taxonomic scope" value="Bacteria"/>
</dbReference>
<evidence type="ECO:0000256" key="3">
    <source>
        <dbReference type="ARBA" id="ARBA00012374"/>
    </source>
</evidence>
<feature type="transmembrane region" description="Helical" evidence="17">
    <location>
        <begin position="50"/>
        <end position="68"/>
    </location>
</feature>
<gene>
    <name evidence="17" type="primary">uppP</name>
    <name evidence="18" type="ORF">CINTURNW_3424</name>
</gene>
<evidence type="ECO:0000256" key="9">
    <source>
        <dbReference type="ARBA" id="ARBA00022984"/>
    </source>
</evidence>
<feature type="transmembrane region" description="Helical" evidence="17">
    <location>
        <begin position="261"/>
        <end position="282"/>
    </location>
</feature>
<evidence type="ECO:0000256" key="4">
    <source>
        <dbReference type="ARBA" id="ARBA00021581"/>
    </source>
</evidence>
<dbReference type="Pfam" id="PF02673">
    <property type="entry name" value="BacA"/>
    <property type="match status" value="1"/>
</dbReference>
<evidence type="ECO:0000256" key="13">
    <source>
        <dbReference type="ARBA" id="ARBA00023316"/>
    </source>
</evidence>
<dbReference type="HOGENOM" id="CLU_060296_2_0_9"/>
<dbReference type="HAMAP" id="MF_01006">
    <property type="entry name" value="Undec_diphosphatase"/>
    <property type="match status" value="1"/>
</dbReference>
<evidence type="ECO:0000256" key="17">
    <source>
        <dbReference type="HAMAP-Rule" id="MF_01006"/>
    </source>
</evidence>
<evidence type="ECO:0000256" key="16">
    <source>
        <dbReference type="ARBA" id="ARBA00047594"/>
    </source>
</evidence>
<reference evidence="18 19" key="1">
    <citation type="journal article" date="2013" name="Genome Announc.">
        <title>Draft Genome Sequence of the Hydrogen- and Ethanol-Producing Bacterium Clostridium intestinale Strain URNW.</title>
        <authorList>
            <person name="Lal S."/>
            <person name="Ramachandran U."/>
            <person name="Zhang X."/>
            <person name="Sparling R."/>
            <person name="Levin D.B."/>
        </authorList>
    </citation>
    <scope>NUCLEOTIDE SEQUENCE [LARGE SCALE GENOMIC DNA]</scope>
    <source>
        <strain evidence="18 19">URNW</strain>
    </source>
</reference>
<comment type="function">
    <text evidence="17">Catalyzes the dephosphorylation of undecaprenyl diphosphate (UPP). Confers resistance to bacitracin.</text>
</comment>
<dbReference type="GO" id="GO:0009252">
    <property type="term" value="P:peptidoglycan biosynthetic process"/>
    <property type="evidence" value="ECO:0007669"/>
    <property type="project" value="UniProtKB-KW"/>
</dbReference>
<evidence type="ECO:0000313" key="18">
    <source>
        <dbReference type="EMBL" id="ERK29330.1"/>
    </source>
</evidence>
<accession>U2PS90</accession>
<keyword evidence="12 17" id="KW-0046">Antibiotic resistance</keyword>
<keyword evidence="6 17" id="KW-0812">Transmembrane</keyword>
<comment type="subcellular location">
    <subcellularLocation>
        <location evidence="1 17">Cell membrane</location>
        <topology evidence="1 17">Multi-pass membrane protein</topology>
    </subcellularLocation>
</comment>
<feature type="transmembrane region" description="Helical" evidence="17">
    <location>
        <begin position="158"/>
        <end position="174"/>
    </location>
</feature>
<dbReference type="EMBL" id="APJA01000019">
    <property type="protein sequence ID" value="ERK29330.1"/>
    <property type="molecule type" value="Genomic_DNA"/>
</dbReference>
<evidence type="ECO:0000256" key="11">
    <source>
        <dbReference type="ARBA" id="ARBA00023136"/>
    </source>
</evidence>
<keyword evidence="13 17" id="KW-0961">Cell wall biogenesis/degradation</keyword>
<dbReference type="GO" id="GO:0046677">
    <property type="term" value="P:response to antibiotic"/>
    <property type="evidence" value="ECO:0007669"/>
    <property type="project" value="UniProtKB-UniRule"/>
</dbReference>
<dbReference type="NCBIfam" id="TIGR00753">
    <property type="entry name" value="undec_PP_bacA"/>
    <property type="match status" value="1"/>
</dbReference>
<evidence type="ECO:0000256" key="2">
    <source>
        <dbReference type="ARBA" id="ARBA00010621"/>
    </source>
</evidence>
<dbReference type="NCBIfam" id="NF001390">
    <property type="entry name" value="PRK00281.1-4"/>
    <property type="match status" value="1"/>
</dbReference>
<feature type="transmembrane region" description="Helical" evidence="17">
    <location>
        <begin position="180"/>
        <end position="206"/>
    </location>
</feature>
<evidence type="ECO:0000313" key="19">
    <source>
        <dbReference type="Proteomes" id="UP000016721"/>
    </source>
</evidence>
<dbReference type="PATRIC" id="fig|1294142.3.peg.3569"/>
<keyword evidence="8 17" id="KW-0133">Cell shape</keyword>
<dbReference type="GO" id="GO:0008360">
    <property type="term" value="P:regulation of cell shape"/>
    <property type="evidence" value="ECO:0007669"/>
    <property type="project" value="UniProtKB-KW"/>
</dbReference>
<dbReference type="GO" id="GO:0071555">
    <property type="term" value="P:cell wall organization"/>
    <property type="evidence" value="ECO:0007669"/>
    <property type="project" value="UniProtKB-KW"/>
</dbReference>
<dbReference type="PANTHER" id="PTHR30622:SF3">
    <property type="entry name" value="UNDECAPRENYL-DIPHOSPHATASE"/>
    <property type="match status" value="1"/>
</dbReference>
<evidence type="ECO:0000256" key="6">
    <source>
        <dbReference type="ARBA" id="ARBA00022692"/>
    </source>
</evidence>
<dbReference type="PANTHER" id="PTHR30622">
    <property type="entry name" value="UNDECAPRENYL-DIPHOSPHATASE"/>
    <property type="match status" value="1"/>
</dbReference>
<evidence type="ECO:0000256" key="12">
    <source>
        <dbReference type="ARBA" id="ARBA00023251"/>
    </source>
</evidence>
<evidence type="ECO:0000256" key="7">
    <source>
        <dbReference type="ARBA" id="ARBA00022801"/>
    </source>
</evidence>
<comment type="similarity">
    <text evidence="2 17">Belongs to the UppP family.</text>
</comment>
<comment type="miscellaneous">
    <text evidence="17">Bacitracin is thought to be involved in the inhibition of peptidoglycan synthesis by sequestering undecaprenyl diphosphate, thereby reducing the pool of lipid carrier available.</text>
</comment>
<dbReference type="AlphaFoldDB" id="U2PS90"/>
<dbReference type="EC" id="3.6.1.27" evidence="3 17"/>
<feature type="transmembrane region" description="Helical" evidence="17">
    <location>
        <begin position="116"/>
        <end position="137"/>
    </location>
</feature>
<keyword evidence="7 17" id="KW-0378">Hydrolase</keyword>
<feature type="transmembrane region" description="Helical" evidence="17">
    <location>
        <begin position="89"/>
        <end position="110"/>
    </location>
</feature>
<evidence type="ECO:0000256" key="5">
    <source>
        <dbReference type="ARBA" id="ARBA00022475"/>
    </source>
</evidence>
<evidence type="ECO:0000256" key="15">
    <source>
        <dbReference type="ARBA" id="ARBA00032932"/>
    </source>
</evidence>
<dbReference type="RefSeq" id="WP_021803382.1">
    <property type="nucleotide sequence ID" value="NZ_KI273145.1"/>
</dbReference>
<evidence type="ECO:0000256" key="10">
    <source>
        <dbReference type="ARBA" id="ARBA00022989"/>
    </source>
</evidence>
<name>U2PS90_9CLOT</name>
<dbReference type="Proteomes" id="UP000016721">
    <property type="component" value="Unassembled WGS sequence"/>
</dbReference>
<dbReference type="OrthoDB" id="9808289at2"/>
<dbReference type="GO" id="GO:0005886">
    <property type="term" value="C:plasma membrane"/>
    <property type="evidence" value="ECO:0007669"/>
    <property type="project" value="UniProtKB-SubCell"/>
</dbReference>
<organism evidence="18 19">
    <name type="scientific">Clostridium intestinale URNW</name>
    <dbReference type="NCBI Taxonomy" id="1294142"/>
    <lineage>
        <taxon>Bacteria</taxon>
        <taxon>Bacillati</taxon>
        <taxon>Bacillota</taxon>
        <taxon>Clostridia</taxon>
        <taxon>Eubacteriales</taxon>
        <taxon>Clostridiaceae</taxon>
        <taxon>Clostridium</taxon>
    </lineage>
</organism>
<keyword evidence="5 17" id="KW-1003">Cell membrane</keyword>
<keyword evidence="11 17" id="KW-0472">Membrane</keyword>
<proteinExistence type="inferred from homology"/>
<comment type="catalytic activity">
    <reaction evidence="16 17">
        <text>di-trans,octa-cis-undecaprenyl diphosphate + H2O = di-trans,octa-cis-undecaprenyl phosphate + phosphate + H(+)</text>
        <dbReference type="Rhea" id="RHEA:28094"/>
        <dbReference type="ChEBI" id="CHEBI:15377"/>
        <dbReference type="ChEBI" id="CHEBI:15378"/>
        <dbReference type="ChEBI" id="CHEBI:43474"/>
        <dbReference type="ChEBI" id="CHEBI:58405"/>
        <dbReference type="ChEBI" id="CHEBI:60392"/>
        <dbReference type="EC" id="3.6.1.27"/>
    </reaction>
</comment>
<evidence type="ECO:0000256" key="1">
    <source>
        <dbReference type="ARBA" id="ARBA00004651"/>
    </source>
</evidence>
<keyword evidence="9 17" id="KW-0573">Peptidoglycan synthesis</keyword>
<evidence type="ECO:0000256" key="8">
    <source>
        <dbReference type="ARBA" id="ARBA00022960"/>
    </source>
</evidence>
<dbReference type="GO" id="GO:0050380">
    <property type="term" value="F:undecaprenyl-diphosphatase activity"/>
    <property type="evidence" value="ECO:0007669"/>
    <property type="project" value="UniProtKB-UniRule"/>
</dbReference>
<dbReference type="STRING" id="1294142.CINTURNW_3424"/>
<keyword evidence="10 17" id="KW-1133">Transmembrane helix</keyword>
<dbReference type="InterPro" id="IPR003824">
    <property type="entry name" value="UppP"/>
</dbReference>